<dbReference type="AlphaFoldDB" id="A0AA96J9I2"/>
<evidence type="ECO:0000313" key="1">
    <source>
        <dbReference type="EMBL" id="WNM27297.1"/>
    </source>
</evidence>
<proteinExistence type="predicted"/>
<dbReference type="RefSeq" id="WP_313543256.1">
    <property type="nucleotide sequence ID" value="NZ_CP134880.1"/>
</dbReference>
<protein>
    <submittedName>
        <fullName evidence="1">Uncharacterized protein</fullName>
    </submittedName>
</protein>
<gene>
    <name evidence="1" type="ORF">RN607_13990</name>
</gene>
<dbReference type="Proteomes" id="UP001303408">
    <property type="component" value="Chromosome"/>
</dbReference>
<organism evidence="1">
    <name type="scientific">Demequina capsici</name>
    <dbReference type="NCBI Taxonomy" id="3075620"/>
    <lineage>
        <taxon>Bacteria</taxon>
        <taxon>Bacillati</taxon>
        <taxon>Actinomycetota</taxon>
        <taxon>Actinomycetes</taxon>
        <taxon>Micrococcales</taxon>
        <taxon>Demequinaceae</taxon>
        <taxon>Demequina</taxon>
    </lineage>
</organism>
<dbReference type="KEGG" id="dcp:RN607_13990"/>
<reference evidence="1" key="1">
    <citation type="submission" date="2023-09" db="EMBL/GenBank/DDBJ databases">
        <title>Demequina sp. a novel bacteria isolated from Capsicum annuum.</title>
        <authorList>
            <person name="Humaira Z."/>
            <person name="Lee J."/>
            <person name="Cho D."/>
        </authorList>
    </citation>
    <scope>NUCLEOTIDE SEQUENCE</scope>
    <source>
        <strain evidence="1">PMTSA13</strain>
    </source>
</reference>
<sequence length="104" mass="10127">MPDLKVDQEAAAQAAQALRMLAAVDIEADPAAAADATGDRALADAAAVVGADHRRAAAAISADALTLAEHVDQAAAQLLSADAVAADAIQPAPSAAPAPRPADA</sequence>
<name>A0AA96J9I2_9MICO</name>
<accession>A0AA96J9I2</accession>
<dbReference type="EMBL" id="CP134880">
    <property type="protein sequence ID" value="WNM27297.1"/>
    <property type="molecule type" value="Genomic_DNA"/>
</dbReference>